<dbReference type="RefSeq" id="WP_092850777.1">
    <property type="nucleotide sequence ID" value="NZ_FOMI01000003.1"/>
</dbReference>
<dbReference type="EMBL" id="FOMI01000003">
    <property type="protein sequence ID" value="SFD07568.1"/>
    <property type="molecule type" value="Genomic_DNA"/>
</dbReference>
<comment type="pathway">
    <text evidence="1">Protein modification; protein ubiquitination.</text>
</comment>
<dbReference type="PANTHER" id="PTHR22990">
    <property type="entry name" value="F-BOX ONLY PROTEIN"/>
    <property type="match status" value="1"/>
</dbReference>
<dbReference type="Proteomes" id="UP000199439">
    <property type="component" value="Unassembled WGS sequence"/>
</dbReference>
<dbReference type="Pfam" id="PF13229">
    <property type="entry name" value="Beta_helix"/>
    <property type="match status" value="2"/>
</dbReference>
<keyword evidence="3" id="KW-0833">Ubl conjugation pathway</keyword>
<evidence type="ECO:0000256" key="2">
    <source>
        <dbReference type="ARBA" id="ARBA00022737"/>
    </source>
</evidence>
<dbReference type="InterPro" id="IPR006626">
    <property type="entry name" value="PbH1"/>
</dbReference>
<sequence length="657" mass="71757">MKITIKNIALAMATVVTLTSCNNEELFVDQIVTEELVETDNIKEEVEDPVVDPTAPCAFSLSSATANSTVVIDCILDLDGQTITLPSSVYLSYAGGDIINGTINFGASNTIDGELLNYTLNVKGQTPKLTKPEFNFLPERWDIVEGETTSDIAWDNNKNLEFTMSLIKELGATTFKMDVIDAYFEGSRNAPGTNFYPSVEAVNIPSDFNLVMTDNTHLRIQPATAQSERLENGAIFAIRDADNITVTGGNLHGDRKVRYFSPDNNGLEGAHLFYIESGRNVILDGIKFIDGSKGGLNIYSLGATFEAWYNPSRYIKVLNCEFTNIRRMAVALTDGRDILFEGNTFTNTGQPGPNSTGGEVGYAMNMEATRVRDANGILVEREKVTDIIIRGNKETGSRGGSISVHIGQNVTIEDNDFETTVTYAYTNGTKIINNRFKGLGASKSDYAIFATGDGDTVYNNEIYGNTIEDYNIGMILSSAYIEVHSNVISGVTSGILLGKSTNSNIYNNNVTANTFGIIVGNTWLNNVEIKGNTLSAGFLNMKFSNSNNKPEHANYTFSVTDNICKTDKKIDFLQVNGVNFSNNEVAGIQIANSTNLTISNNTIKPTDFDGIRLYDDHDNVSLINNTIYEPTGASRFQCINNGSESQDEIIEKGNTCN</sequence>
<dbReference type="PROSITE" id="PS51257">
    <property type="entry name" value="PROKAR_LIPOPROTEIN"/>
    <property type="match status" value="1"/>
</dbReference>
<reference evidence="6" key="1">
    <citation type="submission" date="2016-10" db="EMBL/GenBank/DDBJ databases">
        <authorList>
            <person name="Varghese N."/>
            <person name="Submissions S."/>
        </authorList>
    </citation>
    <scope>NUCLEOTIDE SEQUENCE [LARGE SCALE GENOMIC DNA]</scope>
    <source>
        <strain evidence="6">DSM 25730</strain>
    </source>
</reference>
<gene>
    <name evidence="5" type="ORF">SAMN04487987_103388</name>
</gene>
<protein>
    <submittedName>
        <fullName evidence="5">Parallel beta-helix repeat (Two copies)</fullName>
    </submittedName>
</protein>
<evidence type="ECO:0000256" key="1">
    <source>
        <dbReference type="ARBA" id="ARBA00004906"/>
    </source>
</evidence>
<dbReference type="SUPFAM" id="SSF51126">
    <property type="entry name" value="Pectin lyase-like"/>
    <property type="match status" value="2"/>
</dbReference>
<organism evidence="5 6">
    <name type="scientific">Algibacter pectinivorans</name>
    <dbReference type="NCBI Taxonomy" id="870482"/>
    <lineage>
        <taxon>Bacteria</taxon>
        <taxon>Pseudomonadati</taxon>
        <taxon>Bacteroidota</taxon>
        <taxon>Flavobacteriia</taxon>
        <taxon>Flavobacteriales</taxon>
        <taxon>Flavobacteriaceae</taxon>
        <taxon>Algibacter</taxon>
    </lineage>
</organism>
<evidence type="ECO:0000259" key="4">
    <source>
        <dbReference type="Pfam" id="PF13229"/>
    </source>
</evidence>
<evidence type="ECO:0000313" key="6">
    <source>
        <dbReference type="Proteomes" id="UP000199439"/>
    </source>
</evidence>
<keyword evidence="6" id="KW-1185">Reference proteome</keyword>
<dbReference type="Gene3D" id="2.160.20.10">
    <property type="entry name" value="Single-stranded right-handed beta-helix, Pectin lyase-like"/>
    <property type="match status" value="2"/>
</dbReference>
<dbReference type="NCBIfam" id="TIGR03804">
    <property type="entry name" value="para_beta_helix"/>
    <property type="match status" value="1"/>
</dbReference>
<dbReference type="InterPro" id="IPR011050">
    <property type="entry name" value="Pectin_lyase_fold/virulence"/>
</dbReference>
<evidence type="ECO:0000313" key="5">
    <source>
        <dbReference type="EMBL" id="SFD07568.1"/>
    </source>
</evidence>
<accession>A0A1I1PIS8</accession>
<dbReference type="AlphaFoldDB" id="A0A1I1PIS8"/>
<dbReference type="OrthoDB" id="1400405at2"/>
<dbReference type="InterPro" id="IPR012334">
    <property type="entry name" value="Pectin_lyas_fold"/>
</dbReference>
<dbReference type="STRING" id="870482.SAMN04487987_103388"/>
<dbReference type="InterPro" id="IPR022441">
    <property type="entry name" value="Para_beta_helix_rpt-2"/>
</dbReference>
<evidence type="ECO:0000256" key="3">
    <source>
        <dbReference type="ARBA" id="ARBA00022786"/>
    </source>
</evidence>
<dbReference type="SMART" id="SM00710">
    <property type="entry name" value="PbH1"/>
    <property type="match status" value="12"/>
</dbReference>
<dbReference type="InterPro" id="IPR051550">
    <property type="entry name" value="SCF-Subunits/Alg-Epimerases"/>
</dbReference>
<keyword evidence="2" id="KW-0677">Repeat</keyword>
<feature type="domain" description="Right handed beta helix" evidence="4">
    <location>
        <begin position="310"/>
        <end position="437"/>
    </location>
</feature>
<dbReference type="InterPro" id="IPR039448">
    <property type="entry name" value="Beta_helix"/>
</dbReference>
<feature type="domain" description="Right handed beta helix" evidence="4">
    <location>
        <begin position="574"/>
        <end position="631"/>
    </location>
</feature>
<name>A0A1I1PIS8_9FLAO</name>
<proteinExistence type="predicted"/>
<dbReference type="PANTHER" id="PTHR22990:SF15">
    <property type="entry name" value="F-BOX ONLY PROTEIN 10"/>
    <property type="match status" value="1"/>
</dbReference>